<feature type="transmembrane region" description="Helical" evidence="10">
    <location>
        <begin position="6"/>
        <end position="26"/>
    </location>
</feature>
<keyword evidence="11" id="KW-0934">Plastid</keyword>
<name>A0A097KLU0_9CHLO</name>
<evidence type="ECO:0000256" key="10">
    <source>
        <dbReference type="HAMAP-Rule" id="MF_00433"/>
    </source>
</evidence>
<keyword evidence="5 10" id="KW-1133">Transmembrane helix</keyword>
<organism evidence="11">
    <name type="scientific">Marsupiomonas sp. NIES 1824</name>
    <dbReference type="NCBI Taxonomy" id="1562198"/>
    <lineage>
        <taxon>Eukaryota</taxon>
        <taxon>Viridiplantae</taxon>
        <taxon>Chlorophyta</taxon>
        <taxon>core chlorophytes</taxon>
        <taxon>Pedinophyceae</taxon>
        <taxon>Marsupiomonadales</taxon>
        <taxon>Marsupiomonadaceae</taxon>
        <taxon>Marsupiomonas</taxon>
    </lineage>
</organism>
<dbReference type="GO" id="GO:0009512">
    <property type="term" value="C:cytochrome b6f complex"/>
    <property type="evidence" value="ECO:0007669"/>
    <property type="project" value="InterPro"/>
</dbReference>
<comment type="function">
    <text evidence="8 10">Component of the cytochrome b6-f complex, which mediates electron transfer between photosystem II (PSII) and photosystem I (PSI), cyclic electron flow around PSI, and state transitions. PetL is important for photoautotrophic growth as well as for electron transfer efficiency and stability of the cytochrome b6-f complex.</text>
</comment>
<dbReference type="SUPFAM" id="SSF103436">
    <property type="entry name" value="PetL subunit of the cytochrome b6f complex"/>
    <property type="match status" value="1"/>
</dbReference>
<evidence type="ECO:0000256" key="3">
    <source>
        <dbReference type="ARBA" id="ARBA00022692"/>
    </source>
</evidence>
<keyword evidence="6 10" id="KW-0793">Thylakoid</keyword>
<comment type="similarity">
    <text evidence="10">Belongs to the PetL family.</text>
</comment>
<dbReference type="GO" id="GO:0009055">
    <property type="term" value="F:electron transfer activity"/>
    <property type="evidence" value="ECO:0007669"/>
    <property type="project" value="InterPro"/>
</dbReference>
<gene>
    <name evidence="10 11" type="primary">petL</name>
</gene>
<keyword evidence="4 10" id="KW-0249">Electron transport</keyword>
<evidence type="ECO:0000256" key="8">
    <source>
        <dbReference type="ARBA" id="ARBA00025197"/>
    </source>
</evidence>
<dbReference type="InterPro" id="IPR007802">
    <property type="entry name" value="Cyt_b6/f_cplx_su6"/>
</dbReference>
<keyword evidence="11" id="KW-0150">Chloroplast</keyword>
<evidence type="ECO:0000256" key="7">
    <source>
        <dbReference type="ARBA" id="ARBA00023136"/>
    </source>
</evidence>
<dbReference type="HAMAP" id="MF_00433">
    <property type="entry name" value="Cytb6_f_PetL"/>
    <property type="match status" value="1"/>
</dbReference>
<accession>A0A097KLU0</accession>
<protein>
    <recommendedName>
        <fullName evidence="10">Cytochrome b6-f complex subunit 6</fullName>
    </recommendedName>
    <alternativeName>
        <fullName evidence="10">Cytochrome b6-f complex subunit PetL</fullName>
    </alternativeName>
    <alternativeName>
        <fullName evidence="10">Cytochrome b6-f complex subunit VI</fullName>
    </alternativeName>
</protein>
<proteinExistence type="inferred from homology"/>
<keyword evidence="2 10" id="KW-0813">Transport</keyword>
<evidence type="ECO:0000256" key="9">
    <source>
        <dbReference type="ARBA" id="ARBA00025834"/>
    </source>
</evidence>
<dbReference type="GO" id="GO:0015979">
    <property type="term" value="P:photosynthesis"/>
    <property type="evidence" value="ECO:0007669"/>
    <property type="project" value="UniProtKB-KW"/>
</dbReference>
<evidence type="ECO:0000256" key="2">
    <source>
        <dbReference type="ARBA" id="ARBA00022448"/>
    </source>
</evidence>
<comment type="subunit">
    <text evidence="9 10">The 4 large subunits of the cytochrome b6-f complex are cytochrome b6, subunit IV (17 kDa polypeptide, PetD), cytochrome f and the Rieske protein, while the 4 small subunits are PetG, PetL, PetM and PetN. The complex functions as a dimer.</text>
</comment>
<evidence type="ECO:0000256" key="6">
    <source>
        <dbReference type="ARBA" id="ARBA00023078"/>
    </source>
</evidence>
<keyword evidence="7 10" id="KW-0472">Membrane</keyword>
<reference evidence="11" key="1">
    <citation type="journal article" date="2014" name="BMC Evol. Biol.">
        <title>Chloroplast phylogenomic analysis resolves deep-level relationships within the green algal class Trebouxiophyceae.</title>
        <authorList>
            <person name="Lemieux C."/>
            <person name="Otis C."/>
            <person name="Turmel M."/>
        </authorList>
    </citation>
    <scope>NUCLEOTIDE SEQUENCE</scope>
</reference>
<evidence type="ECO:0000313" key="11">
    <source>
        <dbReference type="EMBL" id="AIT94148.1"/>
    </source>
</evidence>
<evidence type="ECO:0000256" key="1">
    <source>
        <dbReference type="ARBA" id="ARBA00004167"/>
    </source>
</evidence>
<geneLocation type="chloroplast" evidence="11"/>
<dbReference type="GO" id="GO:0009535">
    <property type="term" value="C:chloroplast thylakoid membrane"/>
    <property type="evidence" value="ECO:0007669"/>
    <property type="project" value="UniProtKB-SubCell"/>
</dbReference>
<dbReference type="AlphaFoldDB" id="A0A097KLU0"/>
<evidence type="ECO:0000256" key="4">
    <source>
        <dbReference type="ARBA" id="ARBA00022982"/>
    </source>
</evidence>
<keyword evidence="10" id="KW-0602">Photosynthesis</keyword>
<dbReference type="Pfam" id="PF05115">
    <property type="entry name" value="PetL"/>
    <property type="match status" value="1"/>
</dbReference>
<sequence>MLTVLSYIGILIGALVFTLTIYFGLLKAKLI</sequence>
<keyword evidence="3 10" id="KW-0812">Transmembrane</keyword>
<dbReference type="EMBL" id="KM462870">
    <property type="protein sequence ID" value="AIT94148.1"/>
    <property type="molecule type" value="Genomic_DNA"/>
</dbReference>
<comment type="subcellular location">
    <subcellularLocation>
        <location evidence="1">Membrane</location>
        <topology evidence="1">Single-pass membrane protein</topology>
    </subcellularLocation>
    <subcellularLocation>
        <location evidence="10">Plastid</location>
        <location evidence="10">Chloroplast thylakoid membrane</location>
        <topology evidence="10">Single-pass membrane protein</topology>
    </subcellularLocation>
</comment>
<evidence type="ECO:0000256" key="5">
    <source>
        <dbReference type="ARBA" id="ARBA00022989"/>
    </source>
</evidence>